<evidence type="ECO:0000259" key="2">
    <source>
        <dbReference type="Pfam" id="PF25023"/>
    </source>
</evidence>
<dbReference type="Pfam" id="PF05593">
    <property type="entry name" value="RHS_repeat"/>
    <property type="match status" value="2"/>
</dbReference>
<dbReference type="InterPro" id="IPR031325">
    <property type="entry name" value="RHS_repeat"/>
</dbReference>
<dbReference type="PANTHER" id="PTHR32305">
    <property type="match status" value="1"/>
</dbReference>
<keyword evidence="4" id="KW-1185">Reference proteome</keyword>
<protein>
    <submittedName>
        <fullName evidence="3">Sugar-binding protein</fullName>
    </submittedName>
</protein>
<gene>
    <name evidence="3" type="ORF">V0R50_09125</name>
</gene>
<sequence>MTTSSVVSSNAFNFMSYMNNSVDPRTGQYTLSIDLPELKANALAGPDVPLRLDFNPLNTLDSGFGLGWNLRLSQFNPNNRMLSLHTGESFKVTGTDGNEPVIKERKLDTFRFFIDDDETYRVVHKSGLVEILKVMGIGANRIALPRWILGPSGHQVELGYASFNGMQRLASVADASGELLRITRTDNSLRLLLPPFDDDPLKRFEMKLTSGLVMDIVLPVPERASWRFRYEPIRGVICVREVSTPLGGREYIEYNDPGHAFPGNTGRANLPRVTEHRIDPGSGQDVLVTRYAYSNENFLGNGANISWDDDGLDQLYKVTYTYEYTSTASHLLDGQKVREVKRTFNRFHLMTEEVTQQGKCVKRVGTEYHQRDVPFDQQPAIFQLPKRVETRWEMEGDATRFRVETVETEFDIHGNPTLEVQANGVRTASLYYAADGEDGCPPDPDKFVRHLKEQTVTPASGGEGDAPVLTTHYRYQELPPLAGAAKNPWLVLAFEELSDRGTPLQQVHHEYHDQPADSLLHGRLFSEGKTLNGLSTFTDYRYEVLPAEGVLQTQETLTGFDKTSKTLVLQHALLIGEPVQTHDDNDVVIRYAYDSLRRITAETVAPDSDFEATRTYAYTLTSVDGQKAVQETTDVKGVQTRNWVDGLNRQVLEQRQDVDGDGTWRDTSSAHHDGLGQLDEACEFDWLAEGALALRHRYAYDDWGQQRADKGPDDVVSIEETDPIGTPAWRGPVTRTWQESANRRSRSGETVTWVNLFGKPARSERLDSKGEQVSLHEYFYDGLGRTRREVDALDHTTTFAYDAFDRLVENVLPGGAVVSRRFVEHSDEDLPTHISVDGQELGQQHFDGLSRMVESITGGRKRVFEYEPGRMQPTTVTTPAGVPITYDYQPQLGEDPMRRELAPGVAATYEYDLQNARLLHCEEQGQILEREYFSTGDLSLERRFEDGQVYEMTYRYSLRGRLLGYTDVLGQVQSYEYDSAGRLVRTELDAIASSFTYDALGRLHLIDTRDSDQQVQVTLEYDDFARETLRHFDFGTSTQALSQEWNAVDRLTRRTLLEDGELLRDEDYGYDERNRLTDYSCTGEPPLDAYGQPVQAQLFRFDAMDNITRVLTTFPGGQNRADYHYDNADDPTQLTSVSNDHEAYPAEILLSYDADGNLVSDEQGRQLDYDALGRLVSVGEGNGVLSGSYRYDPLDRLASLGGGAEVEQRFYREEELANVLQGDSGSTFVRGAGNLLAERQSGAADLLLGCDQKNTVLRENVAGQGTSLAYTAHGYRSPAVRARLGFNGEFEEREAGGQLLGKDTDATARS</sequence>
<evidence type="ECO:0000313" key="3">
    <source>
        <dbReference type="EMBL" id="MEE1933384.1"/>
    </source>
</evidence>
<organism evidence="3 4">
    <name type="scientific">Pseudomonas ulcerans</name>
    <dbReference type="NCBI Taxonomy" id="3115852"/>
    <lineage>
        <taxon>Bacteria</taxon>
        <taxon>Pseudomonadati</taxon>
        <taxon>Pseudomonadota</taxon>
        <taxon>Gammaproteobacteria</taxon>
        <taxon>Pseudomonadales</taxon>
        <taxon>Pseudomonadaceae</taxon>
        <taxon>Pseudomonas</taxon>
    </lineage>
</organism>
<dbReference type="InterPro" id="IPR006530">
    <property type="entry name" value="YD"/>
</dbReference>
<feature type="domain" description="Teneurin-like YD-shell" evidence="2">
    <location>
        <begin position="1010"/>
        <end position="1257"/>
    </location>
</feature>
<evidence type="ECO:0000313" key="4">
    <source>
        <dbReference type="Proteomes" id="UP001335100"/>
    </source>
</evidence>
<dbReference type="Gene3D" id="2.180.10.10">
    <property type="entry name" value="RHS repeat-associated core"/>
    <property type="match status" value="2"/>
</dbReference>
<dbReference type="InterPro" id="IPR050708">
    <property type="entry name" value="T6SS_VgrG/RHS"/>
</dbReference>
<dbReference type="NCBIfam" id="TIGR01643">
    <property type="entry name" value="YD_repeat_2x"/>
    <property type="match status" value="2"/>
</dbReference>
<reference evidence="3 4" key="1">
    <citation type="submission" date="2024-01" db="EMBL/GenBank/DDBJ databases">
        <title>Unpublished Manusciprt.</title>
        <authorList>
            <person name="Duman M."/>
            <person name="Valdes E.G."/>
            <person name="Ajmi N."/>
            <person name="Altun S."/>
            <person name="Saticioglu I.B."/>
        </authorList>
    </citation>
    <scope>NUCLEOTIDE SEQUENCE [LARGE SCALE GENOMIC DNA]</scope>
    <source>
        <strain evidence="3 4">148P</strain>
    </source>
</reference>
<dbReference type="Pfam" id="PF25023">
    <property type="entry name" value="TEN_YD-shell"/>
    <property type="match status" value="1"/>
</dbReference>
<dbReference type="InterPro" id="IPR056823">
    <property type="entry name" value="TEN-like_YD-shell"/>
</dbReference>
<dbReference type="RefSeq" id="WP_330074266.1">
    <property type="nucleotide sequence ID" value="NZ_JAZDQJ010000007.1"/>
</dbReference>
<dbReference type="Proteomes" id="UP001335100">
    <property type="component" value="Unassembled WGS sequence"/>
</dbReference>
<name>A0ABU7HPC9_9PSED</name>
<dbReference type="EMBL" id="JAZDQJ010000007">
    <property type="protein sequence ID" value="MEE1933384.1"/>
    <property type="molecule type" value="Genomic_DNA"/>
</dbReference>
<keyword evidence="1" id="KW-0677">Repeat</keyword>
<evidence type="ECO:0000256" key="1">
    <source>
        <dbReference type="ARBA" id="ARBA00022737"/>
    </source>
</evidence>
<dbReference type="PANTHER" id="PTHR32305:SF15">
    <property type="entry name" value="PROTEIN RHSA-RELATED"/>
    <property type="match status" value="1"/>
</dbReference>
<proteinExistence type="predicted"/>
<comment type="caution">
    <text evidence="3">The sequence shown here is derived from an EMBL/GenBank/DDBJ whole genome shotgun (WGS) entry which is preliminary data.</text>
</comment>
<accession>A0ABU7HPC9</accession>